<dbReference type="AlphaFoldDB" id="A0A433SF38"/>
<name>A0A433SF38_9BURK</name>
<comment type="caution">
    <text evidence="1">The sequence shown here is derived from an EMBL/GenBank/DDBJ whole genome shotgun (WGS) entry which is preliminary data.</text>
</comment>
<reference evidence="1 2" key="1">
    <citation type="submission" date="2018-01" db="EMBL/GenBank/DDBJ databases">
        <title>Saezia sanguinis gen. nov., sp. nov., in the order Burkholderiales isolated from human blood.</title>
        <authorList>
            <person name="Medina-Pascual M.J."/>
            <person name="Valdezate S."/>
            <person name="Monzon S."/>
            <person name="Cuesta I."/>
            <person name="Carrasco G."/>
            <person name="Villalon P."/>
            <person name="Saez-Nieto J.A."/>
        </authorList>
    </citation>
    <scope>NUCLEOTIDE SEQUENCE [LARGE SCALE GENOMIC DNA]</scope>
    <source>
        <strain evidence="1 2">CNM695-12</strain>
    </source>
</reference>
<evidence type="ECO:0000313" key="1">
    <source>
        <dbReference type="EMBL" id="RUS67345.1"/>
    </source>
</evidence>
<organism evidence="1 2">
    <name type="scientific">Saezia sanguinis</name>
    <dbReference type="NCBI Taxonomy" id="1965230"/>
    <lineage>
        <taxon>Bacteria</taxon>
        <taxon>Pseudomonadati</taxon>
        <taxon>Pseudomonadota</taxon>
        <taxon>Betaproteobacteria</taxon>
        <taxon>Burkholderiales</taxon>
        <taxon>Saeziaceae</taxon>
        <taxon>Saezia</taxon>
    </lineage>
</organism>
<accession>A0A433SF38</accession>
<evidence type="ECO:0000313" key="2">
    <source>
        <dbReference type="Proteomes" id="UP000286947"/>
    </source>
</evidence>
<sequence>MLSIIASINCLMVYWQAWFPAPAPASEPDRLITAHSVPSNGIRCIQATAGAIAYGDQNARHRPATSLNKPMCHLFFARSNIRRHIRALSINAHKKIRYTIHHCDTLWSPHIHPFYKDSPVRILFILIGSVLLHGCISTDIHVNVDNRPEPLKGMAAATLISGTFYAEDSKGLYCNGAYDSTDVSPRLQVRFQCSDGRSGSASVSRYGEYLENGSGQGQLSDGTAINVYLGEKAHGNIAP</sequence>
<dbReference type="Proteomes" id="UP000286947">
    <property type="component" value="Unassembled WGS sequence"/>
</dbReference>
<keyword evidence="2" id="KW-1185">Reference proteome</keyword>
<dbReference type="EMBL" id="PQSP01000002">
    <property type="protein sequence ID" value="RUS67345.1"/>
    <property type="molecule type" value="Genomic_DNA"/>
</dbReference>
<proteinExistence type="predicted"/>
<gene>
    <name evidence="1" type="ORF">CUZ56_01290</name>
</gene>
<protein>
    <submittedName>
        <fullName evidence="1">Uncharacterized protein</fullName>
    </submittedName>
</protein>